<comment type="caution">
    <text evidence="1">The sequence shown here is derived from an EMBL/GenBank/DDBJ whole genome shotgun (WGS) entry which is preliminary data.</text>
</comment>
<proteinExistence type="predicted"/>
<dbReference type="VEuPathDB" id="FungiDB:A1O7_05815"/>
<dbReference type="RefSeq" id="XP_007758013.1">
    <property type="nucleotide sequence ID" value="XM_007759823.1"/>
</dbReference>
<dbReference type="HOGENOM" id="CLU_943360_0_0_1"/>
<accession>W9W0A3</accession>
<dbReference type="AlphaFoldDB" id="W9W0A3"/>
<dbReference type="Proteomes" id="UP000019473">
    <property type="component" value="Unassembled WGS sequence"/>
</dbReference>
<keyword evidence="2" id="KW-1185">Reference proteome</keyword>
<evidence type="ECO:0000313" key="2">
    <source>
        <dbReference type="Proteomes" id="UP000019473"/>
    </source>
</evidence>
<reference evidence="1 2" key="1">
    <citation type="submission" date="2013-03" db="EMBL/GenBank/DDBJ databases">
        <title>The Genome Sequence of Cladophialophora yegresii CBS 114405.</title>
        <authorList>
            <consortium name="The Broad Institute Genomics Platform"/>
            <person name="Cuomo C."/>
            <person name="de Hoog S."/>
            <person name="Gorbushina A."/>
            <person name="Walker B."/>
            <person name="Young S.K."/>
            <person name="Zeng Q."/>
            <person name="Gargeya S."/>
            <person name="Fitzgerald M."/>
            <person name="Haas B."/>
            <person name="Abouelleil A."/>
            <person name="Allen A.W."/>
            <person name="Alvarado L."/>
            <person name="Arachchi H.M."/>
            <person name="Berlin A.M."/>
            <person name="Chapman S.B."/>
            <person name="Gainer-Dewar J."/>
            <person name="Goldberg J."/>
            <person name="Griggs A."/>
            <person name="Gujja S."/>
            <person name="Hansen M."/>
            <person name="Howarth C."/>
            <person name="Imamovic A."/>
            <person name="Ireland A."/>
            <person name="Larimer J."/>
            <person name="McCowan C."/>
            <person name="Murphy C."/>
            <person name="Pearson M."/>
            <person name="Poon T.W."/>
            <person name="Priest M."/>
            <person name="Roberts A."/>
            <person name="Saif S."/>
            <person name="Shea T."/>
            <person name="Sisk P."/>
            <person name="Sykes S."/>
            <person name="Wortman J."/>
            <person name="Nusbaum C."/>
            <person name="Birren B."/>
        </authorList>
    </citation>
    <scope>NUCLEOTIDE SEQUENCE [LARGE SCALE GENOMIC DNA]</scope>
    <source>
        <strain evidence="1 2">CBS 114405</strain>
    </source>
</reference>
<protein>
    <submittedName>
        <fullName evidence="1">Uncharacterized protein</fullName>
    </submittedName>
</protein>
<gene>
    <name evidence="1" type="ORF">A1O7_05815</name>
</gene>
<evidence type="ECO:0000313" key="1">
    <source>
        <dbReference type="EMBL" id="EXJ58390.1"/>
    </source>
</evidence>
<dbReference type="OrthoDB" id="10319107at2759"/>
<dbReference type="GeneID" id="19180398"/>
<dbReference type="EMBL" id="AMGW01000004">
    <property type="protein sequence ID" value="EXJ58390.1"/>
    <property type="molecule type" value="Genomic_DNA"/>
</dbReference>
<name>W9W0A3_9EURO</name>
<sequence>MPTGDPMDSSPPFMPRVRAYLRSEGFPAAEFDLEAETEAFYAHIQRIAAKMPKLVETLDHLQAELTKPLCDSFQSTESYAFFKNKYNTFLEDKLLDIYHDKPPQLSAFNLFLWTLQYEAKQTAGLLSGRDDHGPLPPTFRSWVAVMLSNVIVFQHHKLIIEKEQVKKWILDIFPTIDDESIAYGVPGTLLHQTWKSVYDRLQDFNRILTFMSVGHSNLMAEVEQQGGGELRKDGPRMPVHAVLGEEVTKVDPKIEIPDLAIPEDLEAPPADIESEGDRFAWLPLRVVSTSGDELG</sequence>
<organism evidence="1 2">
    <name type="scientific">Cladophialophora yegresii CBS 114405</name>
    <dbReference type="NCBI Taxonomy" id="1182544"/>
    <lineage>
        <taxon>Eukaryota</taxon>
        <taxon>Fungi</taxon>
        <taxon>Dikarya</taxon>
        <taxon>Ascomycota</taxon>
        <taxon>Pezizomycotina</taxon>
        <taxon>Eurotiomycetes</taxon>
        <taxon>Chaetothyriomycetidae</taxon>
        <taxon>Chaetothyriales</taxon>
        <taxon>Herpotrichiellaceae</taxon>
        <taxon>Cladophialophora</taxon>
    </lineage>
</organism>